<keyword evidence="2" id="KW-1185">Reference proteome</keyword>
<comment type="caution">
    <text evidence="1">The sequence shown here is derived from an EMBL/GenBank/DDBJ whole genome shotgun (WGS) entry which is preliminary data.</text>
</comment>
<sequence length="90" mass="9623">MGMPASVRAEATCAPVKPRLVSARSSRSAKFATAHLLPPVNFSSVRDAGSSVPCHAGKLCHAYWYQLMRKLSVDIVPVISGLSERVVTEA</sequence>
<reference evidence="2" key="1">
    <citation type="journal article" date="2019" name="Int. J. Syst. Evol. Microbiol.">
        <title>The Global Catalogue of Microorganisms (GCM) 10K type strain sequencing project: providing services to taxonomists for standard genome sequencing and annotation.</title>
        <authorList>
            <consortium name="The Broad Institute Genomics Platform"/>
            <consortium name="The Broad Institute Genome Sequencing Center for Infectious Disease"/>
            <person name="Wu L."/>
            <person name="Ma J."/>
        </authorList>
    </citation>
    <scope>NUCLEOTIDE SEQUENCE [LARGE SCALE GENOMIC DNA]</scope>
    <source>
        <strain evidence="2">JCM 16904</strain>
    </source>
</reference>
<proteinExistence type="predicted"/>
<name>A0ABP7E8D7_9ACTN</name>
<dbReference type="Proteomes" id="UP001500902">
    <property type="component" value="Unassembled WGS sequence"/>
</dbReference>
<accession>A0ABP7E8D7</accession>
<dbReference type="EMBL" id="BAAAZP010000231">
    <property type="protein sequence ID" value="GAA3715646.1"/>
    <property type="molecule type" value="Genomic_DNA"/>
</dbReference>
<organism evidence="1 2">
    <name type="scientific">Nonomuraea antimicrobica</name>
    <dbReference type="NCBI Taxonomy" id="561173"/>
    <lineage>
        <taxon>Bacteria</taxon>
        <taxon>Bacillati</taxon>
        <taxon>Actinomycetota</taxon>
        <taxon>Actinomycetes</taxon>
        <taxon>Streptosporangiales</taxon>
        <taxon>Streptosporangiaceae</taxon>
        <taxon>Nonomuraea</taxon>
    </lineage>
</organism>
<evidence type="ECO:0000313" key="2">
    <source>
        <dbReference type="Proteomes" id="UP001500902"/>
    </source>
</evidence>
<gene>
    <name evidence="1" type="ORF">GCM10022224_096600</name>
</gene>
<protein>
    <submittedName>
        <fullName evidence="1">Uncharacterized protein</fullName>
    </submittedName>
</protein>
<evidence type="ECO:0000313" key="1">
    <source>
        <dbReference type="EMBL" id="GAA3715646.1"/>
    </source>
</evidence>